<keyword evidence="10" id="KW-0028">Amino-acid biosynthesis</keyword>
<dbReference type="PANTHER" id="PTHR21256:SF2">
    <property type="entry name" value="HISTIDINE BIOSYNTHESIS TRIFUNCTIONAL PROTEIN"/>
    <property type="match status" value="1"/>
</dbReference>
<evidence type="ECO:0000256" key="8">
    <source>
        <dbReference type="ARBA" id="ARBA00023002"/>
    </source>
</evidence>
<feature type="active site" description="Proton acceptor" evidence="11">
    <location>
        <position position="337"/>
    </location>
</feature>
<evidence type="ECO:0000256" key="7">
    <source>
        <dbReference type="ARBA" id="ARBA00022833"/>
    </source>
</evidence>
<feature type="binding site" evidence="12">
    <location>
        <position position="271"/>
    </location>
    <ligand>
        <name>substrate</name>
    </ligand>
</feature>
<feature type="binding site" evidence="12">
    <location>
        <position position="246"/>
    </location>
    <ligand>
        <name>substrate</name>
    </ligand>
</feature>
<keyword evidence="8 10" id="KW-0560">Oxidoreductase</keyword>
<feature type="binding site" evidence="12">
    <location>
        <position position="428"/>
    </location>
    <ligand>
        <name>substrate</name>
    </ligand>
</feature>
<evidence type="ECO:0000313" key="15">
    <source>
        <dbReference type="EMBL" id="HHK67570.1"/>
    </source>
</evidence>
<comment type="similarity">
    <text evidence="3 10 14">Belongs to the histidinol dehydrogenase family.</text>
</comment>
<evidence type="ECO:0000256" key="14">
    <source>
        <dbReference type="RuleBase" id="RU004175"/>
    </source>
</evidence>
<organism evidence="15">
    <name type="scientific">Caldiarchaeum subterraneum</name>
    <dbReference type="NCBI Taxonomy" id="311458"/>
    <lineage>
        <taxon>Archaea</taxon>
        <taxon>Nitrososphaerota</taxon>
        <taxon>Candidatus Caldarchaeales</taxon>
        <taxon>Candidatus Caldarchaeaceae</taxon>
        <taxon>Candidatus Caldarchaeum</taxon>
    </lineage>
</organism>
<sequence>MWGCGFSDGLRFFQVSSNDVAAVAAEIASARKPLDFYVETVRKIVEDVRVGGLTALMQYVNRFDSPKVTADTLFVPRAKLAEAYGRVDEKTKNALKKVAENVEKTSRSQLTRLNFVRRVEEGVKVVYRTAPLPSVGCYVPGGAASYPSTALMTVVPAKTAGVPRVVVCTPPSQDGMLNDVVMAALYLAGADEVYAMGGPHAVAAMAYGVEKIMPVAKIVGPGGPYVTAAKKLVSSDVPVDMLAGATELMVFADDVRDAEDVALELCAQAEHSPDTLVGLVTTSDELASEVMKYVKLIAPRLERGKIVEESLEKNGYVALCDSFKTAVELIQTIAPEHLYVTSKPEKIVPHVSNAGVISVGRFTSPALCDYVVGVNHVLPTMGQARLRGGLSVLDYVKIVAEVRVLKGAAKRLGKHAALLARAEGLPTHAAAAGRWSDSR</sequence>
<dbReference type="PIRSF" id="PIRSF000099">
    <property type="entry name" value="Histidinol_dh"/>
    <property type="match status" value="1"/>
</dbReference>
<accession>A0A7C5Q8M0</accession>
<keyword evidence="6 13" id="KW-0479">Metal-binding</keyword>
<protein>
    <recommendedName>
        <fullName evidence="5 10">Histidinol dehydrogenase</fullName>
        <shortName evidence="10">HDH</shortName>
        <ecNumber evidence="4 10">1.1.1.23</ecNumber>
    </recommendedName>
</protein>
<dbReference type="CDD" id="cd06572">
    <property type="entry name" value="Histidinol_dh"/>
    <property type="match status" value="1"/>
</dbReference>
<dbReference type="PANTHER" id="PTHR21256">
    <property type="entry name" value="HISTIDINOL DEHYDROGENASE HDH"/>
    <property type="match status" value="1"/>
</dbReference>
<keyword evidence="10" id="KW-0368">Histidine biosynthesis</keyword>
<evidence type="ECO:0000256" key="4">
    <source>
        <dbReference type="ARBA" id="ARBA00012965"/>
    </source>
</evidence>
<keyword evidence="7 13" id="KW-0862">Zinc</keyword>
<comment type="catalytic activity">
    <reaction evidence="9 10">
        <text>L-histidinol + 2 NAD(+) + H2O = L-histidine + 2 NADH + 3 H(+)</text>
        <dbReference type="Rhea" id="RHEA:20641"/>
        <dbReference type="ChEBI" id="CHEBI:15377"/>
        <dbReference type="ChEBI" id="CHEBI:15378"/>
        <dbReference type="ChEBI" id="CHEBI:57540"/>
        <dbReference type="ChEBI" id="CHEBI:57595"/>
        <dbReference type="ChEBI" id="CHEBI:57699"/>
        <dbReference type="ChEBI" id="CHEBI:57945"/>
        <dbReference type="EC" id="1.1.1.23"/>
    </reaction>
</comment>
<evidence type="ECO:0000256" key="11">
    <source>
        <dbReference type="PIRSR" id="PIRSR000099-1"/>
    </source>
</evidence>
<dbReference type="AlphaFoldDB" id="A0A7C5Q8M0"/>
<dbReference type="GO" id="GO:0051287">
    <property type="term" value="F:NAD binding"/>
    <property type="evidence" value="ECO:0007669"/>
    <property type="project" value="InterPro"/>
</dbReference>
<comment type="cofactor">
    <cofactor evidence="13">
        <name>Zn(2+)</name>
        <dbReference type="ChEBI" id="CHEBI:29105"/>
    </cofactor>
    <text evidence="13">Binds 1 zinc ion per subunit.</text>
</comment>
<dbReference type="Gene3D" id="3.40.50.1980">
    <property type="entry name" value="Nitrogenase molybdenum iron protein domain"/>
    <property type="match status" value="2"/>
</dbReference>
<dbReference type="InterPro" id="IPR022695">
    <property type="entry name" value="Histidinol_DH_monofunct"/>
</dbReference>
<evidence type="ECO:0000256" key="13">
    <source>
        <dbReference type="PIRSR" id="PIRSR000099-4"/>
    </source>
</evidence>
<dbReference type="GO" id="GO:0046872">
    <property type="term" value="F:metal ion binding"/>
    <property type="evidence" value="ECO:0007669"/>
    <property type="project" value="UniProtKB-KW"/>
</dbReference>
<feature type="binding site" evidence="13">
    <location>
        <position position="268"/>
    </location>
    <ligand>
        <name>Zn(2+)</name>
        <dbReference type="ChEBI" id="CHEBI:29105"/>
    </ligand>
</feature>
<dbReference type="InterPro" id="IPR016161">
    <property type="entry name" value="Ald_DH/histidinol_DH"/>
</dbReference>
<dbReference type="GO" id="GO:0004399">
    <property type="term" value="F:histidinol dehydrogenase activity"/>
    <property type="evidence" value="ECO:0007669"/>
    <property type="project" value="UniProtKB-UniRule"/>
</dbReference>
<dbReference type="InterPro" id="IPR012131">
    <property type="entry name" value="Hstdl_DH"/>
</dbReference>
<dbReference type="PRINTS" id="PR00083">
    <property type="entry name" value="HOLDHDRGNASE"/>
</dbReference>
<feature type="binding site" evidence="12">
    <location>
        <position position="423"/>
    </location>
    <ligand>
        <name>substrate</name>
    </ligand>
</feature>
<dbReference type="UniPathway" id="UPA00031">
    <property type="reaction ID" value="UER00014"/>
</dbReference>
<gene>
    <name evidence="15" type="primary">hisD</name>
    <name evidence="15" type="ORF">ENM11_00225</name>
</gene>
<evidence type="ECO:0000256" key="2">
    <source>
        <dbReference type="ARBA" id="ARBA00004940"/>
    </source>
</evidence>
<evidence type="ECO:0000256" key="3">
    <source>
        <dbReference type="ARBA" id="ARBA00010178"/>
    </source>
</evidence>
<feature type="binding site" evidence="13">
    <location>
        <position position="369"/>
    </location>
    <ligand>
        <name>Zn(2+)</name>
        <dbReference type="ChEBI" id="CHEBI:29105"/>
    </ligand>
</feature>
<dbReference type="FunFam" id="3.40.50.1980:FF:000026">
    <property type="entry name" value="Histidinol dehydrogenase"/>
    <property type="match status" value="1"/>
</dbReference>
<feature type="binding site" evidence="12">
    <location>
        <position position="268"/>
    </location>
    <ligand>
        <name>substrate</name>
    </ligand>
</feature>
<evidence type="ECO:0000256" key="12">
    <source>
        <dbReference type="PIRSR" id="PIRSR000099-3"/>
    </source>
</evidence>
<proteinExistence type="inferred from homology"/>
<evidence type="ECO:0000256" key="1">
    <source>
        <dbReference type="ARBA" id="ARBA00003850"/>
    </source>
</evidence>
<evidence type="ECO:0000256" key="10">
    <source>
        <dbReference type="PIRNR" id="PIRNR000099"/>
    </source>
</evidence>
<dbReference type="SUPFAM" id="SSF53720">
    <property type="entry name" value="ALDH-like"/>
    <property type="match status" value="1"/>
</dbReference>
<feature type="binding site" evidence="13">
    <location>
        <position position="428"/>
    </location>
    <ligand>
        <name>Zn(2+)</name>
        <dbReference type="ChEBI" id="CHEBI:29105"/>
    </ligand>
</feature>
<dbReference type="GO" id="GO:0000105">
    <property type="term" value="P:L-histidine biosynthetic process"/>
    <property type="evidence" value="ECO:0007669"/>
    <property type="project" value="UniProtKB-UniRule"/>
</dbReference>
<evidence type="ECO:0000256" key="5">
    <source>
        <dbReference type="ARBA" id="ARBA00016531"/>
    </source>
</evidence>
<dbReference type="EC" id="1.1.1.23" evidence="4 10"/>
<feature type="active site" description="Proton acceptor" evidence="11">
    <location>
        <position position="336"/>
    </location>
</feature>
<comment type="caution">
    <text evidence="15">The sequence shown here is derived from an EMBL/GenBank/DDBJ whole genome shotgun (WGS) entry which is preliminary data.</text>
</comment>
<evidence type="ECO:0000256" key="9">
    <source>
        <dbReference type="ARBA" id="ARBA00049489"/>
    </source>
</evidence>
<comment type="function">
    <text evidence="1 10">Catalyzes the sequential NAD-dependent oxidations of L-histidinol to L-histidinaldehyde and then to L-histidine.</text>
</comment>
<dbReference type="Pfam" id="PF00815">
    <property type="entry name" value="Histidinol_dh"/>
    <property type="match status" value="1"/>
</dbReference>
<keyword evidence="10" id="KW-0520">NAD</keyword>
<dbReference type="GO" id="GO:0005737">
    <property type="term" value="C:cytoplasm"/>
    <property type="evidence" value="ECO:0007669"/>
    <property type="project" value="TreeGrafter"/>
</dbReference>
<dbReference type="FunFam" id="3.40.50.1980:FF:000001">
    <property type="entry name" value="Histidinol dehydrogenase"/>
    <property type="match status" value="1"/>
</dbReference>
<feature type="binding site" evidence="12">
    <location>
        <position position="337"/>
    </location>
    <ligand>
        <name>substrate</name>
    </ligand>
</feature>
<dbReference type="Gene3D" id="1.20.5.1300">
    <property type="match status" value="1"/>
</dbReference>
<feature type="binding site" evidence="12">
    <location>
        <position position="369"/>
    </location>
    <ligand>
        <name>substrate</name>
    </ligand>
</feature>
<reference evidence="15" key="1">
    <citation type="journal article" date="2020" name="mSystems">
        <title>Genome- and Community-Level Interaction Insights into Carbon Utilization and Element Cycling Functions of Hydrothermarchaeota in Hydrothermal Sediment.</title>
        <authorList>
            <person name="Zhou Z."/>
            <person name="Liu Y."/>
            <person name="Xu W."/>
            <person name="Pan J."/>
            <person name="Luo Z.H."/>
            <person name="Li M."/>
        </authorList>
    </citation>
    <scope>NUCLEOTIDE SEQUENCE [LARGE SCALE GENOMIC DNA]</scope>
    <source>
        <strain evidence="15">SpSt-1056</strain>
    </source>
</reference>
<dbReference type="NCBIfam" id="TIGR00069">
    <property type="entry name" value="hisD"/>
    <property type="match status" value="1"/>
</dbReference>
<feature type="binding site" evidence="13">
    <location>
        <position position="271"/>
    </location>
    <ligand>
        <name>Zn(2+)</name>
        <dbReference type="ChEBI" id="CHEBI:29105"/>
    </ligand>
</feature>
<comment type="pathway">
    <text evidence="2 10">Amino-acid biosynthesis; L-histidine biosynthesis; L-histidine from 5-phospho-alpha-D-ribose 1-diphosphate: step 9/9.</text>
</comment>
<dbReference type="EMBL" id="DRWN01000004">
    <property type="protein sequence ID" value="HHK67570.1"/>
    <property type="molecule type" value="Genomic_DNA"/>
</dbReference>
<evidence type="ECO:0000256" key="6">
    <source>
        <dbReference type="ARBA" id="ARBA00022723"/>
    </source>
</evidence>
<name>A0A7C5Q8M0_CALS0</name>